<dbReference type="AlphaFoldDB" id="A0A0A9Y7J6"/>
<dbReference type="InterPro" id="IPR009003">
    <property type="entry name" value="Peptidase_S1_PA"/>
</dbReference>
<accession>A0A0A9Y7J6</accession>
<name>A0A0A9Y7J6_LYGHE</name>
<dbReference type="SUPFAM" id="SSF50494">
    <property type="entry name" value="Trypsin-like serine proteases"/>
    <property type="match status" value="1"/>
</dbReference>
<feature type="signal peptide" evidence="1">
    <location>
        <begin position="1"/>
        <end position="19"/>
    </location>
</feature>
<dbReference type="EMBL" id="GBRD01011336">
    <property type="protein sequence ID" value="JAG54488.1"/>
    <property type="molecule type" value="Transcribed_RNA"/>
</dbReference>
<keyword evidence="1" id="KW-0732">Signal</keyword>
<reference evidence="2" key="1">
    <citation type="journal article" date="2014" name="PLoS ONE">
        <title>Transcriptome-Based Identification of ABC Transporters in the Western Tarnished Plant Bug Lygus hesperus.</title>
        <authorList>
            <person name="Hull J.J."/>
            <person name="Chaney K."/>
            <person name="Geib S.M."/>
            <person name="Fabrick J.A."/>
            <person name="Brent C.S."/>
            <person name="Walsh D."/>
            <person name="Lavine L.C."/>
        </authorList>
    </citation>
    <scope>NUCLEOTIDE SEQUENCE</scope>
</reference>
<proteinExistence type="predicted"/>
<sequence>MNSSLWLLCSPLLWASSYAEYSNKAVRPDLPEPKLDIKYPEEKDKKGWTAVRPFQDKTARLIAGRSEFYWLVVIKNTSGVTRGMGNLVSSLHVLTTCRAIVTMHFPDNRWIGEPWIETLDPDDLSVHFCGAFLHEVNFLRHGDLLVPDPGQTTGPRSVGTVLPHNSCGSSNVSNDLGILIMTREINPYGLWVGTIPPLLHNI</sequence>
<gene>
    <name evidence="2" type="ORF">CM83_1927</name>
</gene>
<organism evidence="2">
    <name type="scientific">Lygus hesperus</name>
    <name type="common">Western plant bug</name>
    <dbReference type="NCBI Taxonomy" id="30085"/>
    <lineage>
        <taxon>Eukaryota</taxon>
        <taxon>Metazoa</taxon>
        <taxon>Ecdysozoa</taxon>
        <taxon>Arthropoda</taxon>
        <taxon>Hexapoda</taxon>
        <taxon>Insecta</taxon>
        <taxon>Pterygota</taxon>
        <taxon>Neoptera</taxon>
        <taxon>Paraneoptera</taxon>
        <taxon>Hemiptera</taxon>
        <taxon>Heteroptera</taxon>
        <taxon>Panheteroptera</taxon>
        <taxon>Cimicomorpha</taxon>
        <taxon>Miridae</taxon>
        <taxon>Mirini</taxon>
        <taxon>Lygus</taxon>
    </lineage>
</organism>
<dbReference type="EMBL" id="GBHO01016541">
    <property type="protein sequence ID" value="JAG27063.1"/>
    <property type="molecule type" value="Transcribed_RNA"/>
</dbReference>
<reference evidence="2" key="2">
    <citation type="submission" date="2014-07" db="EMBL/GenBank/DDBJ databases">
        <authorList>
            <person name="Hull J."/>
        </authorList>
    </citation>
    <scope>NUCLEOTIDE SEQUENCE</scope>
</reference>
<feature type="chain" id="PRO_5015033941" evidence="1">
    <location>
        <begin position="20"/>
        <end position="202"/>
    </location>
</feature>
<reference evidence="3" key="3">
    <citation type="submission" date="2014-09" db="EMBL/GenBank/DDBJ databases">
        <authorList>
            <person name="Magalhaes I.L.F."/>
            <person name="Oliveira U."/>
            <person name="Santos F.R."/>
            <person name="Vidigal T.H.D.A."/>
            <person name="Brescovit A.D."/>
            <person name="Santos A.J."/>
        </authorList>
    </citation>
    <scope>NUCLEOTIDE SEQUENCE</scope>
</reference>
<evidence type="ECO:0000256" key="1">
    <source>
        <dbReference type="SAM" id="SignalP"/>
    </source>
</evidence>
<protein>
    <submittedName>
        <fullName evidence="2">Uncharacterized protein</fullName>
    </submittedName>
</protein>
<evidence type="ECO:0000313" key="2">
    <source>
        <dbReference type="EMBL" id="JAG27063.1"/>
    </source>
</evidence>
<evidence type="ECO:0000313" key="3">
    <source>
        <dbReference type="EMBL" id="JAG54488.1"/>
    </source>
</evidence>